<keyword evidence="1" id="KW-0812">Transmembrane</keyword>
<dbReference type="AlphaFoldDB" id="A0AAU7NZA7"/>
<accession>A0AAU7NZA7</accession>
<sequence length="159" mass="18876">MARVASLLQILLWVLMAEQAQALPQKDYVYRDGAESYHYSVAPTGENYTFKFEGFPQDSVAKLAAGYQLLREIYQDDSIHRRYSQHYIRERARCYVFDSRFYTYSLCFLPNDFNRNESERFWGFVTRMPNAMWLASRILLPVALGFALFFYWANSKKLR</sequence>
<evidence type="ECO:0000313" key="3">
    <source>
        <dbReference type="EMBL" id="XBS22290.1"/>
    </source>
</evidence>
<name>A0AAU7NZA7_9GAMM</name>
<keyword evidence="1" id="KW-1133">Transmembrane helix</keyword>
<protein>
    <recommendedName>
        <fullName evidence="5">DUF3592 domain-containing protein</fullName>
    </recommendedName>
</protein>
<evidence type="ECO:0008006" key="5">
    <source>
        <dbReference type="Google" id="ProtNLM"/>
    </source>
</evidence>
<gene>
    <name evidence="3" type="ORF">Q9L42_009220</name>
</gene>
<reference evidence="3 4" key="1">
    <citation type="journal article" date="2024" name="Microbiology">
        <title>Methylomarinum rosea sp. nov., a novel halophilic methanotrophic bacterium from the hypersaline Lake Elton.</title>
        <authorList>
            <person name="Suleimanov R.Z."/>
            <person name="Oshkin I.Y."/>
            <person name="Danilova O.V."/>
            <person name="Suzina N.E."/>
            <person name="Dedysh S.N."/>
        </authorList>
    </citation>
    <scope>NUCLEOTIDE SEQUENCE [LARGE SCALE GENOMIC DNA]</scope>
    <source>
        <strain evidence="3 4">Ch1-1</strain>
    </source>
</reference>
<dbReference type="KEGG" id="mech:Q9L42_009220"/>
<keyword evidence="4" id="KW-1185">Reference proteome</keyword>
<evidence type="ECO:0000313" key="4">
    <source>
        <dbReference type="Proteomes" id="UP001225378"/>
    </source>
</evidence>
<dbReference type="EMBL" id="CP157743">
    <property type="protein sequence ID" value="XBS22290.1"/>
    <property type="molecule type" value="Genomic_DNA"/>
</dbReference>
<organism evidence="3 4">
    <name type="scientific">Methylomarinum roseum</name>
    <dbReference type="NCBI Taxonomy" id="3067653"/>
    <lineage>
        <taxon>Bacteria</taxon>
        <taxon>Pseudomonadati</taxon>
        <taxon>Pseudomonadota</taxon>
        <taxon>Gammaproteobacteria</taxon>
        <taxon>Methylococcales</taxon>
        <taxon>Methylococcaceae</taxon>
        <taxon>Methylomarinum</taxon>
    </lineage>
</organism>
<dbReference type="Proteomes" id="UP001225378">
    <property type="component" value="Chromosome"/>
</dbReference>
<feature type="signal peptide" evidence="2">
    <location>
        <begin position="1"/>
        <end position="22"/>
    </location>
</feature>
<evidence type="ECO:0000256" key="1">
    <source>
        <dbReference type="SAM" id="Phobius"/>
    </source>
</evidence>
<proteinExistence type="predicted"/>
<keyword evidence="2" id="KW-0732">Signal</keyword>
<dbReference type="RefSeq" id="WP_305908734.1">
    <property type="nucleotide sequence ID" value="NZ_CP157743.1"/>
</dbReference>
<feature type="chain" id="PRO_5043526386" description="DUF3592 domain-containing protein" evidence="2">
    <location>
        <begin position="23"/>
        <end position="159"/>
    </location>
</feature>
<evidence type="ECO:0000256" key="2">
    <source>
        <dbReference type="SAM" id="SignalP"/>
    </source>
</evidence>
<keyword evidence="1" id="KW-0472">Membrane</keyword>
<feature type="transmembrane region" description="Helical" evidence="1">
    <location>
        <begin position="131"/>
        <end position="153"/>
    </location>
</feature>